<dbReference type="AlphaFoldDB" id="A0A914S8X3"/>
<protein>
    <submittedName>
        <fullName evidence="2">Uncharacterized protein</fullName>
    </submittedName>
</protein>
<name>A0A914S8X3_PAREQ</name>
<dbReference type="WBParaSite" id="PEQ_0001366401-mRNA-1">
    <property type="protein sequence ID" value="PEQ_0001366401-mRNA-1"/>
    <property type="gene ID" value="PEQ_0001366401"/>
</dbReference>
<evidence type="ECO:0000313" key="2">
    <source>
        <dbReference type="WBParaSite" id="PEQ_0001366401-mRNA-1"/>
    </source>
</evidence>
<evidence type="ECO:0000313" key="1">
    <source>
        <dbReference type="Proteomes" id="UP000887564"/>
    </source>
</evidence>
<accession>A0A914S8X3</accession>
<proteinExistence type="predicted"/>
<sequence>MFVTTVSYPVTVDGTLMGVSAVDVPVTELIQLAHSSSDPVTKQTKPNYNNVDILELEVPQNQQLVGALIAL</sequence>
<keyword evidence="1" id="KW-1185">Reference proteome</keyword>
<organism evidence="1 2">
    <name type="scientific">Parascaris equorum</name>
    <name type="common">Equine roundworm</name>
    <dbReference type="NCBI Taxonomy" id="6256"/>
    <lineage>
        <taxon>Eukaryota</taxon>
        <taxon>Metazoa</taxon>
        <taxon>Ecdysozoa</taxon>
        <taxon>Nematoda</taxon>
        <taxon>Chromadorea</taxon>
        <taxon>Rhabditida</taxon>
        <taxon>Spirurina</taxon>
        <taxon>Ascaridomorpha</taxon>
        <taxon>Ascaridoidea</taxon>
        <taxon>Ascarididae</taxon>
        <taxon>Parascaris</taxon>
    </lineage>
</organism>
<dbReference type="Proteomes" id="UP000887564">
    <property type="component" value="Unplaced"/>
</dbReference>
<reference evidence="2" key="1">
    <citation type="submission" date="2022-11" db="UniProtKB">
        <authorList>
            <consortium name="WormBaseParasite"/>
        </authorList>
    </citation>
    <scope>IDENTIFICATION</scope>
</reference>